<keyword evidence="6" id="KW-1185">Reference proteome</keyword>
<comment type="caution">
    <text evidence="5">The sequence shown here is derived from an EMBL/GenBank/DDBJ whole genome shotgun (WGS) entry which is preliminary data.</text>
</comment>
<dbReference type="SMART" id="SM00108">
    <property type="entry name" value="B_lectin"/>
    <property type="match status" value="1"/>
</dbReference>
<accession>A0A9D4ZXS4</accession>
<dbReference type="InterPro" id="IPR001480">
    <property type="entry name" value="Bulb-type_lectin_dom"/>
</dbReference>
<evidence type="ECO:0000256" key="1">
    <source>
        <dbReference type="ARBA" id="ARBA00022729"/>
    </source>
</evidence>
<keyword evidence="3" id="KW-0325">Glycoprotein</keyword>
<dbReference type="Gramene" id="Psat07G0277600-T2">
    <property type="protein sequence ID" value="KAI5386378.1"/>
    <property type="gene ID" value="KIW84_072776"/>
</dbReference>
<dbReference type="PANTHER" id="PTHR32444">
    <property type="entry name" value="BULB-TYPE LECTIN DOMAIN-CONTAINING PROTEIN"/>
    <property type="match status" value="1"/>
</dbReference>
<proteinExistence type="predicted"/>
<evidence type="ECO:0000256" key="3">
    <source>
        <dbReference type="ARBA" id="ARBA00023180"/>
    </source>
</evidence>
<dbReference type="InterPro" id="IPR036426">
    <property type="entry name" value="Bulb-type_lectin_dom_sf"/>
</dbReference>
<feature type="non-terminal residue" evidence="5">
    <location>
        <position position="122"/>
    </location>
</feature>
<evidence type="ECO:0000313" key="5">
    <source>
        <dbReference type="EMBL" id="KAI5386378.1"/>
    </source>
</evidence>
<organism evidence="5 6">
    <name type="scientific">Pisum sativum</name>
    <name type="common">Garden pea</name>
    <name type="synonym">Lathyrus oleraceus</name>
    <dbReference type="NCBI Taxonomy" id="3888"/>
    <lineage>
        <taxon>Eukaryota</taxon>
        <taxon>Viridiplantae</taxon>
        <taxon>Streptophyta</taxon>
        <taxon>Embryophyta</taxon>
        <taxon>Tracheophyta</taxon>
        <taxon>Spermatophyta</taxon>
        <taxon>Magnoliopsida</taxon>
        <taxon>eudicotyledons</taxon>
        <taxon>Gunneridae</taxon>
        <taxon>Pentapetalae</taxon>
        <taxon>rosids</taxon>
        <taxon>fabids</taxon>
        <taxon>Fabales</taxon>
        <taxon>Fabaceae</taxon>
        <taxon>Papilionoideae</taxon>
        <taxon>50 kb inversion clade</taxon>
        <taxon>NPAAA clade</taxon>
        <taxon>Hologalegina</taxon>
        <taxon>IRL clade</taxon>
        <taxon>Fabeae</taxon>
        <taxon>Lathyrus</taxon>
    </lineage>
</organism>
<gene>
    <name evidence="5" type="ORF">KIW84_072776</name>
</gene>
<dbReference type="FunFam" id="2.90.10.10:FF:000005">
    <property type="entry name" value="G-type lectin S-receptor-like serine/threonine-protein kinase"/>
    <property type="match status" value="1"/>
</dbReference>
<dbReference type="SUPFAM" id="SSF51110">
    <property type="entry name" value="alpha-D-mannose-specific plant lectins"/>
    <property type="match status" value="1"/>
</dbReference>
<dbReference type="Gene3D" id="2.90.10.10">
    <property type="entry name" value="Bulb-type lectin domain"/>
    <property type="match status" value="1"/>
</dbReference>
<keyword evidence="2" id="KW-1015">Disulfide bond</keyword>
<keyword evidence="1" id="KW-0732">Signal</keyword>
<feature type="domain" description="Bulb-type lectin" evidence="4">
    <location>
        <begin position="1"/>
        <end position="122"/>
    </location>
</feature>
<dbReference type="PANTHER" id="PTHR32444:SF63">
    <property type="entry name" value="G-TYPE LECTIN S-RECEPTOR-LIKE SERINE_THREONINE-PROTEIN KINASE RKS1"/>
    <property type="match status" value="1"/>
</dbReference>
<evidence type="ECO:0000256" key="2">
    <source>
        <dbReference type="ARBA" id="ARBA00023157"/>
    </source>
</evidence>
<evidence type="ECO:0000313" key="6">
    <source>
        <dbReference type="Proteomes" id="UP001058974"/>
    </source>
</evidence>
<dbReference type="AlphaFoldDB" id="A0A9D4ZXS4"/>
<feature type="non-terminal residue" evidence="5">
    <location>
        <position position="1"/>
    </location>
</feature>
<dbReference type="PROSITE" id="PS50927">
    <property type="entry name" value="BULB_LECTIN"/>
    <property type="match status" value="1"/>
</dbReference>
<dbReference type="Pfam" id="PF01453">
    <property type="entry name" value="B_lectin"/>
    <property type="match status" value="1"/>
</dbReference>
<protein>
    <recommendedName>
        <fullName evidence="4">Bulb-type lectin domain-containing protein</fullName>
    </recommendedName>
</protein>
<reference evidence="5 6" key="1">
    <citation type="journal article" date="2022" name="Nat. Genet.">
        <title>Improved pea reference genome and pan-genome highlight genomic features and evolutionary characteristics.</title>
        <authorList>
            <person name="Yang T."/>
            <person name="Liu R."/>
            <person name="Luo Y."/>
            <person name="Hu S."/>
            <person name="Wang D."/>
            <person name="Wang C."/>
            <person name="Pandey M.K."/>
            <person name="Ge S."/>
            <person name="Xu Q."/>
            <person name="Li N."/>
            <person name="Li G."/>
            <person name="Huang Y."/>
            <person name="Saxena R.K."/>
            <person name="Ji Y."/>
            <person name="Li M."/>
            <person name="Yan X."/>
            <person name="He Y."/>
            <person name="Liu Y."/>
            <person name="Wang X."/>
            <person name="Xiang C."/>
            <person name="Varshney R.K."/>
            <person name="Ding H."/>
            <person name="Gao S."/>
            <person name="Zong X."/>
        </authorList>
    </citation>
    <scope>NUCLEOTIDE SEQUENCE [LARGE SCALE GENOMIC DNA]</scope>
    <source>
        <strain evidence="5 6">cv. Zhongwan 6</strain>
    </source>
</reference>
<dbReference type="Proteomes" id="UP001058974">
    <property type="component" value="Chromosome 7"/>
</dbReference>
<evidence type="ECO:0000259" key="4">
    <source>
        <dbReference type="PROSITE" id="PS50927"/>
    </source>
</evidence>
<sequence length="122" mass="13420">HKPITDGGHLLVSKSKTFALGFFTPGKSTSRYVGIWYYNLPIQTVVWVANRDTPINDTSGILSIHSSGNLVLHHNLSTIPIWSTNVSLPHSLTNNNSIVIAQLSDLANLALMLNNTKTVIWE</sequence>
<dbReference type="CDD" id="cd00028">
    <property type="entry name" value="B_lectin"/>
    <property type="match status" value="1"/>
</dbReference>
<name>A0A9D4ZXS4_PEA</name>
<dbReference type="EMBL" id="JAMSHJ010000007">
    <property type="protein sequence ID" value="KAI5386378.1"/>
    <property type="molecule type" value="Genomic_DNA"/>
</dbReference>